<dbReference type="InterPro" id="IPR017441">
    <property type="entry name" value="Protein_kinase_ATP_BS"/>
</dbReference>
<organism evidence="11 12">
    <name type="scientific">Micropruina glycogenica</name>
    <dbReference type="NCBI Taxonomy" id="75385"/>
    <lineage>
        <taxon>Bacteria</taxon>
        <taxon>Bacillati</taxon>
        <taxon>Actinomycetota</taxon>
        <taxon>Actinomycetes</taxon>
        <taxon>Propionibacteriales</taxon>
        <taxon>Nocardioidaceae</taxon>
        <taxon>Micropruina</taxon>
    </lineage>
</organism>
<keyword evidence="4 7" id="KW-0547">Nucleotide-binding</keyword>
<dbReference type="PROSITE" id="PS00107">
    <property type="entry name" value="PROTEIN_KINASE_ATP"/>
    <property type="match status" value="1"/>
</dbReference>
<feature type="domain" description="Protein kinase" evidence="10">
    <location>
        <begin position="12"/>
        <end position="270"/>
    </location>
</feature>
<keyword evidence="5 11" id="KW-0418">Kinase</keyword>
<evidence type="ECO:0000313" key="12">
    <source>
        <dbReference type="Proteomes" id="UP000238164"/>
    </source>
</evidence>
<dbReference type="GO" id="GO:0004674">
    <property type="term" value="F:protein serine/threonine kinase activity"/>
    <property type="evidence" value="ECO:0007669"/>
    <property type="project" value="UniProtKB-KW"/>
</dbReference>
<dbReference type="OrthoDB" id="9762169at2"/>
<dbReference type="RefSeq" id="WP_105184923.1">
    <property type="nucleotide sequence ID" value="NZ_BAAAGO010000066.1"/>
</dbReference>
<evidence type="ECO:0000256" key="3">
    <source>
        <dbReference type="ARBA" id="ARBA00022679"/>
    </source>
</evidence>
<evidence type="ECO:0000256" key="1">
    <source>
        <dbReference type="ARBA" id="ARBA00012513"/>
    </source>
</evidence>
<dbReference type="KEGG" id="mgg:MPLG2_0728"/>
<feature type="region of interest" description="Disordered" evidence="8">
    <location>
        <begin position="287"/>
        <end position="331"/>
    </location>
</feature>
<dbReference type="PANTHER" id="PTHR43289">
    <property type="entry name" value="MITOGEN-ACTIVATED PROTEIN KINASE KINASE KINASE 20-RELATED"/>
    <property type="match status" value="1"/>
</dbReference>
<keyword evidence="3 11" id="KW-0808">Transferase</keyword>
<dbReference type="GO" id="GO:0005524">
    <property type="term" value="F:ATP binding"/>
    <property type="evidence" value="ECO:0007669"/>
    <property type="project" value="UniProtKB-UniRule"/>
</dbReference>
<reference evidence="11 12" key="1">
    <citation type="submission" date="2018-02" db="EMBL/GenBank/DDBJ databases">
        <authorList>
            <person name="Cohen D.B."/>
            <person name="Kent A.D."/>
        </authorList>
    </citation>
    <scope>NUCLEOTIDE SEQUENCE [LARGE SCALE GENOMIC DNA]</scope>
    <source>
        <strain evidence="11">1</strain>
    </source>
</reference>
<name>A0A2N9JEE0_9ACTN</name>
<dbReference type="PROSITE" id="PS00108">
    <property type="entry name" value="PROTEIN_KINASE_ST"/>
    <property type="match status" value="1"/>
</dbReference>
<evidence type="ECO:0000256" key="4">
    <source>
        <dbReference type="ARBA" id="ARBA00022741"/>
    </source>
</evidence>
<keyword evidence="2" id="KW-0723">Serine/threonine-protein kinase</keyword>
<keyword evidence="9" id="KW-1133">Transmembrane helix</keyword>
<dbReference type="PANTHER" id="PTHR43289:SF6">
    <property type="entry name" value="SERINE_THREONINE-PROTEIN KINASE NEKL-3"/>
    <property type="match status" value="1"/>
</dbReference>
<dbReference type="InterPro" id="IPR000719">
    <property type="entry name" value="Prot_kinase_dom"/>
</dbReference>
<evidence type="ECO:0000256" key="6">
    <source>
        <dbReference type="ARBA" id="ARBA00022840"/>
    </source>
</evidence>
<feature type="region of interest" description="Disordered" evidence="8">
    <location>
        <begin position="391"/>
        <end position="413"/>
    </location>
</feature>
<dbReference type="Proteomes" id="UP000238164">
    <property type="component" value="Chromosome 1"/>
</dbReference>
<evidence type="ECO:0000259" key="10">
    <source>
        <dbReference type="PROSITE" id="PS50011"/>
    </source>
</evidence>
<evidence type="ECO:0000313" key="11">
    <source>
        <dbReference type="EMBL" id="SPD85764.1"/>
    </source>
</evidence>
<dbReference type="AlphaFoldDB" id="A0A2N9JEE0"/>
<evidence type="ECO:0000256" key="8">
    <source>
        <dbReference type="SAM" id="MobiDB-lite"/>
    </source>
</evidence>
<dbReference type="CDD" id="cd14014">
    <property type="entry name" value="STKc_PknB_like"/>
    <property type="match status" value="1"/>
</dbReference>
<sequence length="498" mass="53424">MPQLPAPTIAGLTYERRLGAGGYADVYLYQQALPARRVAVKVLRDSDLASGVVQRFRSEANAMALLEHPHIVPVYATGSTTDGRPYLVMMYYPRASLAERVKHERLGVAESLRIGIQLASAVEAAHRAGLLHRDIKPANVLTSQYGTPGLTDFGIAADISEADDDDTGVSVPWSPPEVLYVTAPASARSDVYSLAATVWHLLVGRSPFEQPGRDNSHYALMKRIRDLPVPDTGRPDVPASLERLLKAGMAKDPALRPASAMDFARSLQVIEQELRLPRTEIVVAEEVSSPQGPDAGGDETRMQGPHVLDAQGASGRTPPTEDLRTRRRTPAVRGVNAPEDATVHRVGTSLEHPEVDGEPASSGRRWVMWALLAAVAVVLAGGAWALSGGLRPEARPTATPSISEPPPDPGTSVGPAGVPVIKGVRDGSTVTFRWTYANPLPTDTFYYKLTENGQQRTVAEPWLTLTGQASGEQVCIWVKVHRASGADAARTHTKGCVA</sequence>
<dbReference type="SMART" id="SM00220">
    <property type="entry name" value="S_TKc"/>
    <property type="match status" value="1"/>
</dbReference>
<accession>A0A2N9JEE0</accession>
<dbReference type="Gene3D" id="3.30.200.20">
    <property type="entry name" value="Phosphorylase Kinase, domain 1"/>
    <property type="match status" value="1"/>
</dbReference>
<dbReference type="Gene3D" id="1.10.510.10">
    <property type="entry name" value="Transferase(Phosphotransferase) domain 1"/>
    <property type="match status" value="1"/>
</dbReference>
<dbReference type="Pfam" id="PF00069">
    <property type="entry name" value="Pkinase"/>
    <property type="match status" value="1"/>
</dbReference>
<dbReference type="SUPFAM" id="SSF56112">
    <property type="entry name" value="Protein kinase-like (PK-like)"/>
    <property type="match status" value="1"/>
</dbReference>
<feature type="transmembrane region" description="Helical" evidence="9">
    <location>
        <begin position="366"/>
        <end position="386"/>
    </location>
</feature>
<evidence type="ECO:0000256" key="9">
    <source>
        <dbReference type="SAM" id="Phobius"/>
    </source>
</evidence>
<dbReference type="InterPro" id="IPR011009">
    <property type="entry name" value="Kinase-like_dom_sf"/>
</dbReference>
<dbReference type="PROSITE" id="PS50011">
    <property type="entry name" value="PROTEIN_KINASE_DOM"/>
    <property type="match status" value="1"/>
</dbReference>
<evidence type="ECO:0000256" key="5">
    <source>
        <dbReference type="ARBA" id="ARBA00022777"/>
    </source>
</evidence>
<keyword evidence="9" id="KW-0812">Transmembrane</keyword>
<keyword evidence="9" id="KW-0472">Membrane</keyword>
<dbReference type="InterPro" id="IPR008271">
    <property type="entry name" value="Ser/Thr_kinase_AS"/>
</dbReference>
<proteinExistence type="predicted"/>
<evidence type="ECO:0000256" key="2">
    <source>
        <dbReference type="ARBA" id="ARBA00022527"/>
    </source>
</evidence>
<feature type="binding site" evidence="7">
    <location>
        <position position="41"/>
    </location>
    <ligand>
        <name>ATP</name>
        <dbReference type="ChEBI" id="CHEBI:30616"/>
    </ligand>
</feature>
<keyword evidence="12" id="KW-1185">Reference proteome</keyword>
<keyword evidence="6 7" id="KW-0067">ATP-binding</keyword>
<dbReference type="EC" id="2.7.11.1" evidence="1"/>
<gene>
    <name evidence="11" type="primary">pknK</name>
    <name evidence="11" type="ORF">MPLG2_0728</name>
</gene>
<evidence type="ECO:0000256" key="7">
    <source>
        <dbReference type="PROSITE-ProRule" id="PRU10141"/>
    </source>
</evidence>
<protein>
    <recommendedName>
        <fullName evidence="1">non-specific serine/threonine protein kinase</fullName>
        <ecNumber evidence="1">2.7.11.1</ecNumber>
    </recommendedName>
</protein>
<dbReference type="EMBL" id="LT985188">
    <property type="protein sequence ID" value="SPD85764.1"/>
    <property type="molecule type" value="Genomic_DNA"/>
</dbReference>